<sequence>MSEFKLNCEYFLATTRQHFFASDPASGAQQGDPADDFASAHGESAHHAHTGT</sequence>
<evidence type="ECO:0000313" key="3">
    <source>
        <dbReference type="Proteomes" id="UP000697998"/>
    </source>
</evidence>
<gene>
    <name evidence="2" type="ORF">IPJ27_14780</name>
</gene>
<feature type="region of interest" description="Disordered" evidence="1">
    <location>
        <begin position="23"/>
        <end position="52"/>
    </location>
</feature>
<accession>A0A935UHU8</accession>
<dbReference type="Proteomes" id="UP000697998">
    <property type="component" value="Unassembled WGS sequence"/>
</dbReference>
<evidence type="ECO:0000313" key="2">
    <source>
        <dbReference type="EMBL" id="MBK7675905.1"/>
    </source>
</evidence>
<dbReference type="AlphaFoldDB" id="A0A935UHU8"/>
<evidence type="ECO:0000256" key="1">
    <source>
        <dbReference type="SAM" id="MobiDB-lite"/>
    </source>
</evidence>
<proteinExistence type="predicted"/>
<name>A0A935UHU8_9PROT</name>
<dbReference type="EMBL" id="JADJMH010000014">
    <property type="protein sequence ID" value="MBK7675905.1"/>
    <property type="molecule type" value="Genomic_DNA"/>
</dbReference>
<organism evidence="2 3">
    <name type="scientific">Candidatus Accumulibacter proximus</name>
    <dbReference type="NCBI Taxonomy" id="2954385"/>
    <lineage>
        <taxon>Bacteria</taxon>
        <taxon>Pseudomonadati</taxon>
        <taxon>Pseudomonadota</taxon>
        <taxon>Betaproteobacteria</taxon>
        <taxon>Candidatus Accumulibacter</taxon>
    </lineage>
</organism>
<protein>
    <submittedName>
        <fullName evidence="2">Uncharacterized protein</fullName>
    </submittedName>
</protein>
<comment type="caution">
    <text evidence="2">The sequence shown here is derived from an EMBL/GenBank/DDBJ whole genome shotgun (WGS) entry which is preliminary data.</text>
</comment>
<reference evidence="2 3" key="1">
    <citation type="submission" date="2020-10" db="EMBL/GenBank/DDBJ databases">
        <title>Connecting structure to function with the recovery of over 1000 high-quality activated sludge metagenome-assembled genomes encoding full-length rRNA genes using long-read sequencing.</title>
        <authorList>
            <person name="Singleton C.M."/>
            <person name="Petriglieri F."/>
            <person name="Kristensen J.M."/>
            <person name="Kirkegaard R.H."/>
            <person name="Michaelsen T.Y."/>
            <person name="Andersen M.H."/>
            <person name="Karst S.M."/>
            <person name="Dueholm M.S."/>
            <person name="Nielsen P.H."/>
            <person name="Albertsen M."/>
        </authorList>
    </citation>
    <scope>NUCLEOTIDE SEQUENCE [LARGE SCALE GENOMIC DNA]</scope>
    <source>
        <strain evidence="2">EsbW_18-Q3-R4-48_BATAC.285</strain>
    </source>
</reference>